<dbReference type="AlphaFoldDB" id="A0A0F9WH65"/>
<sequence>MLSITRAENGVATIRDSETGRVLMQGSASMQGVKDLQRVLSPPKSNILDAKGRPLELQDFDAKGAVGVQIGTLGHKLWVCVDGAAVLRVNAPKIELEDMRL</sequence>
<proteinExistence type="predicted"/>
<name>A0A0F9WH65_9ZZZZ</name>
<comment type="caution">
    <text evidence="1">The sequence shown here is derived from an EMBL/GenBank/DDBJ whole genome shotgun (WGS) entry which is preliminary data.</text>
</comment>
<gene>
    <name evidence="1" type="ORF">LCGC14_0357220</name>
</gene>
<organism evidence="1">
    <name type="scientific">marine sediment metagenome</name>
    <dbReference type="NCBI Taxonomy" id="412755"/>
    <lineage>
        <taxon>unclassified sequences</taxon>
        <taxon>metagenomes</taxon>
        <taxon>ecological metagenomes</taxon>
    </lineage>
</organism>
<protein>
    <submittedName>
        <fullName evidence="1">Uncharacterized protein</fullName>
    </submittedName>
</protein>
<reference evidence="1" key="1">
    <citation type="journal article" date="2015" name="Nature">
        <title>Complex archaea that bridge the gap between prokaryotes and eukaryotes.</title>
        <authorList>
            <person name="Spang A."/>
            <person name="Saw J.H."/>
            <person name="Jorgensen S.L."/>
            <person name="Zaremba-Niedzwiedzka K."/>
            <person name="Martijn J."/>
            <person name="Lind A.E."/>
            <person name="van Eijk R."/>
            <person name="Schleper C."/>
            <person name="Guy L."/>
            <person name="Ettema T.J."/>
        </authorList>
    </citation>
    <scope>NUCLEOTIDE SEQUENCE</scope>
</reference>
<accession>A0A0F9WH65</accession>
<evidence type="ECO:0000313" key="1">
    <source>
        <dbReference type="EMBL" id="KKN77748.1"/>
    </source>
</evidence>
<dbReference type="EMBL" id="LAZR01000274">
    <property type="protein sequence ID" value="KKN77748.1"/>
    <property type="molecule type" value="Genomic_DNA"/>
</dbReference>